<dbReference type="PANTHER" id="PTHR22916:SF51">
    <property type="entry name" value="GLYCOSYLTRANSFERASE EPSH-RELATED"/>
    <property type="match status" value="1"/>
</dbReference>
<dbReference type="InterPro" id="IPR029044">
    <property type="entry name" value="Nucleotide-diphossugar_trans"/>
</dbReference>
<keyword evidence="1" id="KW-0328">Glycosyltransferase</keyword>
<evidence type="ECO:0000313" key="5">
    <source>
        <dbReference type="Proteomes" id="UP000283431"/>
    </source>
</evidence>
<dbReference type="SUPFAM" id="SSF53448">
    <property type="entry name" value="Nucleotide-diphospho-sugar transferases"/>
    <property type="match status" value="1"/>
</dbReference>
<comment type="caution">
    <text evidence="4">The sequence shown here is derived from an EMBL/GenBank/DDBJ whole genome shotgun (WGS) entry which is preliminary data.</text>
</comment>
<dbReference type="GO" id="GO:0016757">
    <property type="term" value="F:glycosyltransferase activity"/>
    <property type="evidence" value="ECO:0007669"/>
    <property type="project" value="UniProtKB-KW"/>
</dbReference>
<sequence length="318" mass="37306">MKSNIVTLIAPFYNAEDYLERFLISLLGQTYINVQVILVNDGSDDNSDDVVKRYTDKLKDKFYEFIYLKKNNGGAASAINFALKYVEGEYLCWADCDDELLPDNIYLKWKFLSENLDYGLVNCGAVAVNQITGEEIEKLIIPDNEKKDNMFMRIISGIPAYPGVFMIRTKLLFDKLDDREIYYNREAGQNYQLLLPVAYDSKCGFIDNVLYKYYVRMDSHSHNVDYCKIYNRTFVREELLDNVLNFMNTNDKDNIMRVIKKESCKQRFNLAFVENDRENANKSYMELKKFSISYKEILKHLIINVGVLNNLYRLRGER</sequence>
<reference evidence="4 5" key="1">
    <citation type="submission" date="2018-08" db="EMBL/GenBank/DDBJ databases">
        <title>A genome reference for cultivated species of the human gut microbiota.</title>
        <authorList>
            <person name="Zou Y."/>
            <person name="Xue W."/>
            <person name="Luo G."/>
        </authorList>
    </citation>
    <scope>NUCLEOTIDE SEQUENCE [LARGE SCALE GENOMIC DNA]</scope>
    <source>
        <strain evidence="4 5">AM48-7</strain>
    </source>
</reference>
<accession>A0A413PBU7</accession>
<protein>
    <submittedName>
        <fullName evidence="4">Glycosyltransferase family 2 protein</fullName>
    </submittedName>
</protein>
<keyword evidence="2 4" id="KW-0808">Transferase</keyword>
<evidence type="ECO:0000256" key="1">
    <source>
        <dbReference type="ARBA" id="ARBA00022676"/>
    </source>
</evidence>
<dbReference type="PANTHER" id="PTHR22916">
    <property type="entry name" value="GLYCOSYLTRANSFERASE"/>
    <property type="match status" value="1"/>
</dbReference>
<dbReference type="Gene3D" id="3.90.550.10">
    <property type="entry name" value="Spore Coat Polysaccharide Biosynthesis Protein SpsA, Chain A"/>
    <property type="match status" value="1"/>
</dbReference>
<dbReference type="CDD" id="cd00761">
    <property type="entry name" value="Glyco_tranf_GTA_type"/>
    <property type="match status" value="1"/>
</dbReference>
<dbReference type="EMBL" id="QSEN01000057">
    <property type="protein sequence ID" value="RGZ73190.1"/>
    <property type="molecule type" value="Genomic_DNA"/>
</dbReference>
<dbReference type="InterPro" id="IPR001173">
    <property type="entry name" value="Glyco_trans_2-like"/>
</dbReference>
<proteinExistence type="predicted"/>
<dbReference type="Pfam" id="PF00535">
    <property type="entry name" value="Glycos_transf_2"/>
    <property type="match status" value="1"/>
</dbReference>
<feature type="domain" description="Glycosyltransferase 2-like" evidence="3">
    <location>
        <begin position="8"/>
        <end position="154"/>
    </location>
</feature>
<organism evidence="4 5">
    <name type="scientific">Agathobacter rectalis</name>
    <dbReference type="NCBI Taxonomy" id="39491"/>
    <lineage>
        <taxon>Bacteria</taxon>
        <taxon>Bacillati</taxon>
        <taxon>Bacillota</taxon>
        <taxon>Clostridia</taxon>
        <taxon>Lachnospirales</taxon>
        <taxon>Lachnospiraceae</taxon>
        <taxon>Agathobacter</taxon>
    </lineage>
</organism>
<name>A0A413PBU7_9FIRM</name>
<dbReference type="Proteomes" id="UP000283431">
    <property type="component" value="Unassembled WGS sequence"/>
</dbReference>
<evidence type="ECO:0000313" key="4">
    <source>
        <dbReference type="EMBL" id="RGZ73190.1"/>
    </source>
</evidence>
<dbReference type="AlphaFoldDB" id="A0A413PBU7"/>
<gene>
    <name evidence="4" type="ORF">DW975_15860</name>
</gene>
<evidence type="ECO:0000259" key="3">
    <source>
        <dbReference type="Pfam" id="PF00535"/>
    </source>
</evidence>
<evidence type="ECO:0000256" key="2">
    <source>
        <dbReference type="ARBA" id="ARBA00022679"/>
    </source>
</evidence>